<proteinExistence type="predicted"/>
<dbReference type="Pfam" id="PF03692">
    <property type="entry name" value="CxxCxxCC"/>
    <property type="match status" value="1"/>
</dbReference>
<dbReference type="AlphaFoldDB" id="A0AAV1IAF5"/>
<dbReference type="PANTHER" id="PTHR35866">
    <property type="entry name" value="PUTATIVE-RELATED"/>
    <property type="match status" value="1"/>
</dbReference>
<name>A0AAV1IAF5_9CHLO</name>
<sequence>MRLMCQHQSAANSSSVAPPEEHFVDQVKGKRFSCTECGKCCTGKGEIWLNSRDISRIADRLNIKTASFISGYTKAYSRAAGFRLLRSKRNATQDCIFLKDGLCSVHDAKPLQCVTYPWWPDLMAQSEWDAEREQVCEGMDHETAQECNALEAAAKLQAATEFFAERDASKSARRSSM</sequence>
<protein>
    <recommendedName>
        <fullName evidence="3">YkgJ family cysteine cluster protein</fullName>
    </recommendedName>
</protein>
<comment type="caution">
    <text evidence="1">The sequence shown here is derived from an EMBL/GenBank/DDBJ whole genome shotgun (WGS) entry which is preliminary data.</text>
</comment>
<accession>A0AAV1IAF5</accession>
<keyword evidence="2" id="KW-1185">Reference proteome</keyword>
<dbReference type="Proteomes" id="UP001314263">
    <property type="component" value="Unassembled WGS sequence"/>
</dbReference>
<evidence type="ECO:0008006" key="3">
    <source>
        <dbReference type="Google" id="ProtNLM"/>
    </source>
</evidence>
<evidence type="ECO:0000313" key="1">
    <source>
        <dbReference type="EMBL" id="CAK0783851.1"/>
    </source>
</evidence>
<organism evidence="1 2">
    <name type="scientific">Coccomyxa viridis</name>
    <dbReference type="NCBI Taxonomy" id="1274662"/>
    <lineage>
        <taxon>Eukaryota</taxon>
        <taxon>Viridiplantae</taxon>
        <taxon>Chlorophyta</taxon>
        <taxon>core chlorophytes</taxon>
        <taxon>Trebouxiophyceae</taxon>
        <taxon>Trebouxiophyceae incertae sedis</taxon>
        <taxon>Coccomyxaceae</taxon>
        <taxon>Coccomyxa</taxon>
    </lineage>
</organism>
<dbReference type="PANTHER" id="PTHR35866:SF1">
    <property type="entry name" value="YKGJ FAMILY CYSTEINE CLUSTER PROTEIN"/>
    <property type="match status" value="1"/>
</dbReference>
<reference evidence="1 2" key="1">
    <citation type="submission" date="2023-10" db="EMBL/GenBank/DDBJ databases">
        <authorList>
            <person name="Maclean D."/>
            <person name="Macfadyen A."/>
        </authorList>
    </citation>
    <scope>NUCLEOTIDE SEQUENCE [LARGE SCALE GENOMIC DNA]</scope>
</reference>
<dbReference type="InterPro" id="IPR005358">
    <property type="entry name" value="Puta_zinc/iron-chelating_dom"/>
</dbReference>
<evidence type="ECO:0000313" key="2">
    <source>
        <dbReference type="Proteomes" id="UP001314263"/>
    </source>
</evidence>
<gene>
    <name evidence="1" type="ORF">CVIRNUC_007051</name>
</gene>
<dbReference type="EMBL" id="CAUYUE010000009">
    <property type="protein sequence ID" value="CAK0783851.1"/>
    <property type="molecule type" value="Genomic_DNA"/>
</dbReference>